<evidence type="ECO:0000313" key="5">
    <source>
        <dbReference type="Proteomes" id="UP000182258"/>
    </source>
</evidence>
<dbReference type="STRING" id="728005.SAMN04488059_1053"/>
<organism evidence="3 5">
    <name type="scientific">Devosia psychrophila</name>
    <dbReference type="NCBI Taxonomy" id="728005"/>
    <lineage>
        <taxon>Bacteria</taxon>
        <taxon>Pseudomonadati</taxon>
        <taxon>Pseudomonadota</taxon>
        <taxon>Alphaproteobacteria</taxon>
        <taxon>Hyphomicrobiales</taxon>
        <taxon>Devosiaceae</taxon>
        <taxon>Devosia</taxon>
    </lineage>
</organism>
<keyword evidence="1" id="KW-1133">Transmembrane helix</keyword>
<reference evidence="2 4" key="1">
    <citation type="submission" date="2015-03" db="EMBL/GenBank/DDBJ databases">
        <authorList>
            <person name="Lepp D."/>
            <person name="Hassan Y.I."/>
            <person name="Li X.-Z."/>
            <person name="Zhou T."/>
        </authorList>
    </citation>
    <scope>NUCLEOTIDE SEQUENCE [LARGE SCALE GENOMIC DNA]</scope>
    <source>
        <strain evidence="2 4">Cr7-05</strain>
    </source>
</reference>
<keyword evidence="4" id="KW-1185">Reference proteome</keyword>
<protein>
    <submittedName>
        <fullName evidence="3">Uncharacterized protein</fullName>
    </submittedName>
</protein>
<feature type="transmembrane region" description="Helical" evidence="1">
    <location>
        <begin position="75"/>
        <end position="96"/>
    </location>
</feature>
<gene>
    <name evidence="3" type="ORF">SAMN04488059_1053</name>
    <name evidence="2" type="ORF">WH91_03915</name>
</gene>
<keyword evidence="1" id="KW-0812">Transmembrane</keyword>
<dbReference type="RefSeq" id="WP_046169708.1">
    <property type="nucleotide sequence ID" value="NZ_FOMB01000005.1"/>
</dbReference>
<keyword evidence="1" id="KW-0472">Membrane</keyword>
<proteinExistence type="predicted"/>
<feature type="transmembrane region" description="Helical" evidence="1">
    <location>
        <begin position="51"/>
        <end position="68"/>
    </location>
</feature>
<name>A0A0F5Q032_9HYPH</name>
<dbReference type="OrthoDB" id="7365954at2"/>
<dbReference type="AlphaFoldDB" id="A0A0F5Q032"/>
<evidence type="ECO:0000313" key="2">
    <source>
        <dbReference type="EMBL" id="KKC34287.1"/>
    </source>
</evidence>
<evidence type="ECO:0000256" key="1">
    <source>
        <dbReference type="SAM" id="Phobius"/>
    </source>
</evidence>
<dbReference type="EMBL" id="LAPV01000041">
    <property type="protein sequence ID" value="KKC34287.1"/>
    <property type="molecule type" value="Genomic_DNA"/>
</dbReference>
<accession>A0A0F5Q032</accession>
<dbReference type="PATRIC" id="fig|728005.3.peg.3172"/>
<dbReference type="Proteomes" id="UP000182258">
    <property type="component" value="Unassembled WGS sequence"/>
</dbReference>
<sequence>MTEWWHYLVAVFAPLFLVNGIPHFVSGTMGRTFPTPFVGGPPRLDTPRRNVAWGGMNWLLGGVLLWLLRDSLNNPIIVAELVILGWVFAFVLARTFSGLPR</sequence>
<evidence type="ECO:0000313" key="3">
    <source>
        <dbReference type="EMBL" id="SFC41365.1"/>
    </source>
</evidence>
<dbReference type="EMBL" id="FOMB01000005">
    <property type="protein sequence ID" value="SFC41365.1"/>
    <property type="molecule type" value="Genomic_DNA"/>
</dbReference>
<dbReference type="Proteomes" id="UP000033519">
    <property type="component" value="Unassembled WGS sequence"/>
</dbReference>
<evidence type="ECO:0000313" key="4">
    <source>
        <dbReference type="Proteomes" id="UP000033519"/>
    </source>
</evidence>
<reference evidence="3 5" key="2">
    <citation type="submission" date="2016-10" db="EMBL/GenBank/DDBJ databases">
        <authorList>
            <person name="de Groot N.N."/>
        </authorList>
    </citation>
    <scope>NUCLEOTIDE SEQUENCE [LARGE SCALE GENOMIC DNA]</scope>
    <source>
        <strain evidence="3 5">CGMCC 1.10210</strain>
    </source>
</reference>